<gene>
    <name evidence="1" type="ORF">S03H2_28001</name>
</gene>
<dbReference type="AlphaFoldDB" id="X1HI36"/>
<name>X1HI36_9ZZZZ</name>
<proteinExistence type="predicted"/>
<comment type="caution">
    <text evidence="1">The sequence shown here is derived from an EMBL/GenBank/DDBJ whole genome shotgun (WGS) entry which is preliminary data.</text>
</comment>
<sequence>DFKFGFILAAGNALGAWWSAKFSVKKGERAIRIILMVAILMMSLKLLDII</sequence>
<evidence type="ECO:0000313" key="1">
    <source>
        <dbReference type="EMBL" id="GAH53464.1"/>
    </source>
</evidence>
<reference evidence="1" key="1">
    <citation type="journal article" date="2014" name="Front. Microbiol.">
        <title>High frequency of phylogenetically diverse reductive dehalogenase-homologous genes in deep subseafloor sedimentary metagenomes.</title>
        <authorList>
            <person name="Kawai M."/>
            <person name="Futagami T."/>
            <person name="Toyoda A."/>
            <person name="Takaki Y."/>
            <person name="Nishi S."/>
            <person name="Hori S."/>
            <person name="Arai W."/>
            <person name="Tsubouchi T."/>
            <person name="Morono Y."/>
            <person name="Uchiyama I."/>
            <person name="Ito T."/>
            <person name="Fujiyama A."/>
            <person name="Inagaki F."/>
            <person name="Takami H."/>
        </authorList>
    </citation>
    <scope>NUCLEOTIDE SEQUENCE</scope>
    <source>
        <strain evidence="1">Expedition CK06-06</strain>
    </source>
</reference>
<organism evidence="1">
    <name type="scientific">marine sediment metagenome</name>
    <dbReference type="NCBI Taxonomy" id="412755"/>
    <lineage>
        <taxon>unclassified sequences</taxon>
        <taxon>metagenomes</taxon>
        <taxon>ecological metagenomes</taxon>
    </lineage>
</organism>
<accession>X1HI36</accession>
<feature type="non-terminal residue" evidence="1">
    <location>
        <position position="1"/>
    </location>
</feature>
<dbReference type="EMBL" id="BARU01016861">
    <property type="protein sequence ID" value="GAH53464.1"/>
    <property type="molecule type" value="Genomic_DNA"/>
</dbReference>
<protein>
    <submittedName>
        <fullName evidence="1">Uncharacterized protein</fullName>
    </submittedName>
</protein>